<dbReference type="Proteomes" id="UP000663088">
    <property type="component" value="Chromosome"/>
</dbReference>
<sequence>MGPRFYLAVLKLSHSLISALLLLFFSLFCPELLAAGSPQSKGGSRHRDDREYAADNIKELIKVQKLRSSAIQKRGICPPNLWVYGKFEAQDSPKDGLIVCLIAGDRTKRIAGSSAMALGAGILFWPLIAAPAFFSSQHLDHVIFVSHTRCPPIKKNDLLYVSPSSPAKVLVNMKTDAGYHLMELELVSPPAVMPAN</sequence>
<dbReference type="RefSeq" id="WP_206847042.1">
    <property type="nucleotide sequence ID" value="NZ_CP065956.1"/>
</dbReference>
<organism evidence="1 2">
    <name type="scientific">Candidatus Methylacidiphilum infernorum</name>
    <dbReference type="NCBI Taxonomy" id="511746"/>
    <lineage>
        <taxon>Bacteria</taxon>
        <taxon>Pseudomonadati</taxon>
        <taxon>Verrucomicrobiota</taxon>
        <taxon>Methylacidiphilae</taxon>
        <taxon>Methylacidiphilales</taxon>
        <taxon>Methylacidiphilaceae</taxon>
        <taxon>Methylacidiphilum (ex Ratnadevi et al. 2023)</taxon>
    </lineage>
</organism>
<reference evidence="1 2" key="1">
    <citation type="submission" date="2020-12" db="EMBL/GenBank/DDBJ databases">
        <authorList>
            <person name="Awala S.I."/>
            <person name="Gwak J.-H."/>
            <person name="Kim S.-J."/>
            <person name="Rhee S.-K."/>
        </authorList>
    </citation>
    <scope>NUCLEOTIDE SEQUENCE [LARGE SCALE GENOMIC DNA]</scope>
    <source>
        <strain evidence="1 2">IT5</strain>
    </source>
</reference>
<dbReference type="EMBL" id="CP065956">
    <property type="protein sequence ID" value="QSR86802.1"/>
    <property type="molecule type" value="Genomic_DNA"/>
</dbReference>
<name>A0ABX7PV73_9BACT</name>
<accession>A0ABX7PV73</accession>
<evidence type="ECO:0000313" key="2">
    <source>
        <dbReference type="Proteomes" id="UP000663088"/>
    </source>
</evidence>
<protein>
    <submittedName>
        <fullName evidence="1">Uncharacterized protein</fullName>
    </submittedName>
</protein>
<gene>
    <name evidence="1" type="ORF">EM20IM_00035</name>
</gene>
<keyword evidence="2" id="KW-1185">Reference proteome</keyword>
<proteinExistence type="predicted"/>
<evidence type="ECO:0000313" key="1">
    <source>
        <dbReference type="EMBL" id="QSR86802.1"/>
    </source>
</evidence>